<dbReference type="CDD" id="cd00179">
    <property type="entry name" value="SynN"/>
    <property type="match status" value="1"/>
</dbReference>
<keyword evidence="5" id="KW-0532">Neurotransmitter transport</keyword>
<dbReference type="PROSITE" id="PS50192">
    <property type="entry name" value="T_SNARE"/>
    <property type="match status" value="1"/>
</dbReference>
<reference evidence="11 12" key="2">
    <citation type="submission" date="2018-11" db="EMBL/GenBank/DDBJ databases">
        <authorList>
            <consortium name="Pathogen Informatics"/>
        </authorList>
    </citation>
    <scope>NUCLEOTIDE SEQUENCE [LARGE SCALE GENOMIC DNA]</scope>
</reference>
<reference evidence="13" key="1">
    <citation type="submission" date="2016-04" db="UniProtKB">
        <authorList>
            <consortium name="WormBaseParasite"/>
        </authorList>
    </citation>
    <scope>IDENTIFICATION</scope>
</reference>
<evidence type="ECO:0000313" key="11">
    <source>
        <dbReference type="EMBL" id="VDK38611.1"/>
    </source>
</evidence>
<evidence type="ECO:0000256" key="6">
    <source>
        <dbReference type="ARBA" id="ARBA00022989"/>
    </source>
</evidence>
<dbReference type="Proteomes" id="UP000282613">
    <property type="component" value="Unassembled WGS sequence"/>
</dbReference>
<comment type="similarity">
    <text evidence="2 8">Belongs to the syntaxin family.</text>
</comment>
<keyword evidence="4 9" id="KW-0812">Transmembrane</keyword>
<proteinExistence type="inferred from homology"/>
<dbReference type="GO" id="GO:0005484">
    <property type="term" value="F:SNAP receptor activity"/>
    <property type="evidence" value="ECO:0007669"/>
    <property type="project" value="InterPro"/>
</dbReference>
<evidence type="ECO:0000256" key="1">
    <source>
        <dbReference type="ARBA" id="ARBA00004211"/>
    </source>
</evidence>
<dbReference type="GO" id="GO:0005886">
    <property type="term" value="C:plasma membrane"/>
    <property type="evidence" value="ECO:0007669"/>
    <property type="project" value="TreeGrafter"/>
</dbReference>
<dbReference type="Pfam" id="PF05739">
    <property type="entry name" value="SNARE"/>
    <property type="match status" value="1"/>
</dbReference>
<dbReference type="AlphaFoldDB" id="A0A158R9P7"/>
<evidence type="ECO:0000256" key="4">
    <source>
        <dbReference type="ARBA" id="ARBA00022692"/>
    </source>
</evidence>
<dbReference type="EMBL" id="UYRS01018638">
    <property type="protein sequence ID" value="VDK38611.1"/>
    <property type="molecule type" value="Genomic_DNA"/>
</dbReference>
<dbReference type="InterPro" id="IPR010989">
    <property type="entry name" value="SNARE"/>
</dbReference>
<evidence type="ECO:0000256" key="7">
    <source>
        <dbReference type="ARBA" id="ARBA00023136"/>
    </source>
</evidence>
<sequence>MTRDRLAELKVRYQAANGDAGKGVPVESVEILDSFLDKVNSTSKLVDEISNNVAQIKACQLRILSNPTTDSGMLAFSIISLSVTSSRLDEHMRNVKNLSLRVGKELKALEESAKTDHLLPSSGIDRIKSYQHSALLKKFQTVMEDYNNSQLEYRNKCKSRIKLQLRVVGADVSDDKVEDMLESTNPCVFTDAVLEQTTAAKKSLMEIEARHADIIKLEKSIEEMKEMFAQIALLVDQQGDLIDNIEHNVGMAVDRVEAAKTSVGKAVEKQKSARKKKIICYVILGVLILILIITLASLFGLT</sequence>
<dbReference type="SMART" id="SM00503">
    <property type="entry name" value="SynN"/>
    <property type="match status" value="1"/>
</dbReference>
<keyword evidence="7 9" id="KW-0472">Membrane</keyword>
<keyword evidence="3" id="KW-0813">Transport</keyword>
<dbReference type="CDD" id="cd15848">
    <property type="entry name" value="SNARE_syntaxin1-like"/>
    <property type="match status" value="1"/>
</dbReference>
<accession>A0A158R9P7</accession>
<name>A0A158R9P7_TAEAS</name>
<dbReference type="InterPro" id="IPR045242">
    <property type="entry name" value="Syntaxin"/>
</dbReference>
<evidence type="ECO:0000256" key="3">
    <source>
        <dbReference type="ARBA" id="ARBA00022448"/>
    </source>
</evidence>
<dbReference type="STRING" id="60517.A0A158R9P7"/>
<dbReference type="GO" id="GO:0031201">
    <property type="term" value="C:SNARE complex"/>
    <property type="evidence" value="ECO:0007669"/>
    <property type="project" value="TreeGrafter"/>
</dbReference>
<dbReference type="Gene3D" id="1.20.5.110">
    <property type="match status" value="1"/>
</dbReference>
<dbReference type="GO" id="GO:0006886">
    <property type="term" value="P:intracellular protein transport"/>
    <property type="evidence" value="ECO:0007669"/>
    <property type="project" value="InterPro"/>
</dbReference>
<dbReference type="GO" id="GO:0012505">
    <property type="term" value="C:endomembrane system"/>
    <property type="evidence" value="ECO:0007669"/>
    <property type="project" value="TreeGrafter"/>
</dbReference>
<keyword evidence="6 9" id="KW-1133">Transmembrane helix</keyword>
<dbReference type="PROSITE" id="PS00914">
    <property type="entry name" value="SYNTAXIN"/>
    <property type="match status" value="1"/>
</dbReference>
<dbReference type="PANTHER" id="PTHR19957:SF424">
    <property type="entry name" value="SYNTAXIN-1A"/>
    <property type="match status" value="1"/>
</dbReference>
<dbReference type="GO" id="GO:0000149">
    <property type="term" value="F:SNARE binding"/>
    <property type="evidence" value="ECO:0007669"/>
    <property type="project" value="TreeGrafter"/>
</dbReference>
<gene>
    <name evidence="11" type="ORF">TASK_LOCUS7566</name>
</gene>
<dbReference type="InterPro" id="IPR000727">
    <property type="entry name" value="T_SNARE_dom"/>
</dbReference>
<dbReference type="InterPro" id="IPR006012">
    <property type="entry name" value="Syntaxin/epimorphin_CS"/>
</dbReference>
<evidence type="ECO:0000256" key="9">
    <source>
        <dbReference type="SAM" id="Phobius"/>
    </source>
</evidence>
<evidence type="ECO:0000256" key="8">
    <source>
        <dbReference type="RuleBase" id="RU003858"/>
    </source>
</evidence>
<dbReference type="OrthoDB" id="10255013at2759"/>
<feature type="transmembrane region" description="Helical" evidence="9">
    <location>
        <begin position="278"/>
        <end position="301"/>
    </location>
</feature>
<evidence type="ECO:0000256" key="5">
    <source>
        <dbReference type="ARBA" id="ARBA00022775"/>
    </source>
</evidence>
<feature type="domain" description="T-SNARE coiled-coil homology" evidence="10">
    <location>
        <begin position="204"/>
        <end position="266"/>
    </location>
</feature>
<keyword evidence="12" id="KW-1185">Reference proteome</keyword>
<dbReference type="InterPro" id="IPR006011">
    <property type="entry name" value="Syntaxin_N"/>
</dbReference>
<dbReference type="PANTHER" id="PTHR19957">
    <property type="entry name" value="SYNTAXIN"/>
    <property type="match status" value="1"/>
</dbReference>
<dbReference type="GO" id="GO:0006836">
    <property type="term" value="P:neurotransmitter transport"/>
    <property type="evidence" value="ECO:0007669"/>
    <property type="project" value="UniProtKB-KW"/>
</dbReference>
<dbReference type="GO" id="GO:0006906">
    <property type="term" value="P:vesicle fusion"/>
    <property type="evidence" value="ECO:0007669"/>
    <property type="project" value="TreeGrafter"/>
</dbReference>
<dbReference type="GO" id="GO:0048278">
    <property type="term" value="P:vesicle docking"/>
    <property type="evidence" value="ECO:0007669"/>
    <property type="project" value="TreeGrafter"/>
</dbReference>
<dbReference type="Pfam" id="PF00804">
    <property type="entry name" value="Syntaxin"/>
    <property type="match status" value="1"/>
</dbReference>
<dbReference type="SUPFAM" id="SSF47661">
    <property type="entry name" value="t-snare proteins"/>
    <property type="match status" value="1"/>
</dbReference>
<comment type="subcellular location">
    <subcellularLocation>
        <location evidence="1">Membrane</location>
        <topology evidence="1">Single-pass type IV membrane protein</topology>
    </subcellularLocation>
</comment>
<evidence type="ECO:0000313" key="13">
    <source>
        <dbReference type="WBParaSite" id="TASK_0000756501-mRNA-1"/>
    </source>
</evidence>
<evidence type="ECO:0000313" key="12">
    <source>
        <dbReference type="Proteomes" id="UP000282613"/>
    </source>
</evidence>
<dbReference type="WBParaSite" id="TASK_0000756501-mRNA-1">
    <property type="protein sequence ID" value="TASK_0000756501-mRNA-1"/>
    <property type="gene ID" value="TASK_0000756501"/>
</dbReference>
<evidence type="ECO:0000259" key="10">
    <source>
        <dbReference type="PROSITE" id="PS50192"/>
    </source>
</evidence>
<dbReference type="GO" id="GO:0006887">
    <property type="term" value="P:exocytosis"/>
    <property type="evidence" value="ECO:0007669"/>
    <property type="project" value="TreeGrafter"/>
</dbReference>
<organism evidence="13">
    <name type="scientific">Taenia asiatica</name>
    <name type="common">Asian tapeworm</name>
    <dbReference type="NCBI Taxonomy" id="60517"/>
    <lineage>
        <taxon>Eukaryota</taxon>
        <taxon>Metazoa</taxon>
        <taxon>Spiralia</taxon>
        <taxon>Lophotrochozoa</taxon>
        <taxon>Platyhelminthes</taxon>
        <taxon>Cestoda</taxon>
        <taxon>Eucestoda</taxon>
        <taxon>Cyclophyllidea</taxon>
        <taxon>Taeniidae</taxon>
        <taxon>Taenia</taxon>
    </lineage>
</organism>
<dbReference type="Gene3D" id="1.20.58.70">
    <property type="match status" value="1"/>
</dbReference>
<evidence type="ECO:0000256" key="2">
    <source>
        <dbReference type="ARBA" id="ARBA00009063"/>
    </source>
</evidence>
<protein>
    <submittedName>
        <fullName evidence="13">t-SNARE coiled-coil homology domain-containing protein</fullName>
    </submittedName>
</protein>
<dbReference type="SMART" id="SM00397">
    <property type="entry name" value="t_SNARE"/>
    <property type="match status" value="1"/>
</dbReference>